<dbReference type="SUPFAM" id="SSF81901">
    <property type="entry name" value="HCP-like"/>
    <property type="match status" value="1"/>
</dbReference>
<dbReference type="SUPFAM" id="SSF53474">
    <property type="entry name" value="alpha/beta-Hydrolases"/>
    <property type="match status" value="1"/>
</dbReference>
<sequence length="623" mass="70167">MENSVKKIVAVAPPYPDGQKLDTLVIEYPCEIAGESVDCSKFQVKDRTIEAAYTSPRPERAAAAENGSYVILELSLKDSRAKIIPAPQMGEKGAGRKEPPEGVPNLPQQARREIKERVCQREAVRCVDGGEIPPWEAESDTIIQSVIDEFQQFTFEGIPYNLYIPKMTKMAGTAGEEMEQKYPLVVFLHDAGPNGADVFLTLAQGNGATSFASENMQQKYPSFVLAPQIPKEVYLTSDDFTCAGEIETLKRMIDHVVENYPIDKKRILYTGQSQGCMAGCELNVRYPGYFAASLLVAGQWNPKTVGKNCCHQKFWIFVSDGDRKACPGMTEVTEELEKNGAKVGRYHWNAKWPADRLNQAVREALKDDCNIRFTIFDDHSVIPDGEDDNPGTNHMGTWPVVYRIDAVREWLVSQEGEEWGPEEQEPEESVLEELDPKQLGMTGEDYLHGNHGLPQDYQKCYEYSKRAAQLGNIRSYTVLGILYRDGCYVEKDISRAMEYFDHAAAGGDFKAPRFIGALYEEGDGVRQDYQEAFYWYQMAAERGDITAKFLLGRLYERGLGVGRDYKRAMELYLDSGSRGDVIAAPAIEAVARLYREGLGVQQDEQEAREWQNKYETARSTRLH</sequence>
<dbReference type="Gene3D" id="3.40.50.1820">
    <property type="entry name" value="alpha/beta hydrolase"/>
    <property type="match status" value="1"/>
</dbReference>
<dbReference type="RefSeq" id="WP_006778657.1">
    <property type="nucleotide sequence ID" value="NZ_CP040506.1"/>
</dbReference>
<dbReference type="InterPro" id="IPR052945">
    <property type="entry name" value="Mitotic_Regulator"/>
</dbReference>
<keyword evidence="3" id="KW-1185">Reference proteome</keyword>
<proteinExistence type="predicted"/>
<evidence type="ECO:0000313" key="2">
    <source>
        <dbReference type="EMBL" id="EHI61309.1"/>
    </source>
</evidence>
<dbReference type="Gene3D" id="2.60.40.2180">
    <property type="match status" value="1"/>
</dbReference>
<protein>
    <recommendedName>
        <fullName evidence="1">Esterase Ig-like N-terminal domain-containing protein</fullName>
    </recommendedName>
</protein>
<dbReference type="Proteomes" id="UP000005384">
    <property type="component" value="Unassembled WGS sequence"/>
</dbReference>
<dbReference type="PATRIC" id="fig|742737.3.peg.670"/>
<dbReference type="Gene3D" id="1.25.40.10">
    <property type="entry name" value="Tetratricopeptide repeat domain"/>
    <property type="match status" value="1"/>
</dbReference>
<dbReference type="Pfam" id="PF18435">
    <property type="entry name" value="EstA_Ig_like"/>
    <property type="match status" value="1"/>
</dbReference>
<reference evidence="2 3" key="1">
    <citation type="submission" date="2011-08" db="EMBL/GenBank/DDBJ databases">
        <title>The Genome Sequence of Clostridium hathewayi WAL-18680.</title>
        <authorList>
            <consortium name="The Broad Institute Genome Sequencing Platform"/>
            <person name="Earl A."/>
            <person name="Ward D."/>
            <person name="Feldgarden M."/>
            <person name="Gevers D."/>
            <person name="Finegold S.M."/>
            <person name="Summanen P.H."/>
            <person name="Molitoris D.R."/>
            <person name="Song M."/>
            <person name="Daigneault M."/>
            <person name="Allen-Vercoe E."/>
            <person name="Young S.K."/>
            <person name="Zeng Q."/>
            <person name="Gargeya S."/>
            <person name="Fitzgerald M."/>
            <person name="Haas B."/>
            <person name="Abouelleil A."/>
            <person name="Alvarado L."/>
            <person name="Arachchi H.M."/>
            <person name="Berlin A."/>
            <person name="Brown A."/>
            <person name="Chapman S.B."/>
            <person name="Chen Z."/>
            <person name="Dunbar C."/>
            <person name="Freedman E."/>
            <person name="Gearin G."/>
            <person name="Gellesch M."/>
            <person name="Goldberg J."/>
            <person name="Griggs A."/>
            <person name="Gujja S."/>
            <person name="Heiman D."/>
            <person name="Howarth C."/>
            <person name="Larson L."/>
            <person name="Lui A."/>
            <person name="MacDonald P.J.P."/>
            <person name="Montmayeur A."/>
            <person name="Murphy C."/>
            <person name="Neiman D."/>
            <person name="Pearson M."/>
            <person name="Priest M."/>
            <person name="Roberts A."/>
            <person name="Saif S."/>
            <person name="Shea T."/>
            <person name="Shenoy N."/>
            <person name="Sisk P."/>
            <person name="Stolte C."/>
            <person name="Sykes S."/>
            <person name="Wortman J."/>
            <person name="Nusbaum C."/>
            <person name="Birren B."/>
        </authorList>
    </citation>
    <scope>NUCLEOTIDE SEQUENCE [LARGE SCALE GENOMIC DNA]</scope>
    <source>
        <strain evidence="2 3">WAL-18680</strain>
    </source>
</reference>
<name>G5IAZ4_9FIRM</name>
<dbReference type="InterPro" id="IPR041172">
    <property type="entry name" value="EstA_Ig-like_N"/>
</dbReference>
<dbReference type="EMBL" id="ADLN01000005">
    <property type="protein sequence ID" value="EHI61309.1"/>
    <property type="molecule type" value="Genomic_DNA"/>
</dbReference>
<dbReference type="InterPro" id="IPR011990">
    <property type="entry name" value="TPR-like_helical_dom_sf"/>
</dbReference>
<dbReference type="AlphaFoldDB" id="G5IAZ4"/>
<dbReference type="PANTHER" id="PTHR43628">
    <property type="entry name" value="ACTIVATOR OF C KINASE PROTEIN 1-RELATED"/>
    <property type="match status" value="1"/>
</dbReference>
<evidence type="ECO:0000259" key="1">
    <source>
        <dbReference type="Pfam" id="PF18435"/>
    </source>
</evidence>
<accession>G5IAZ4</accession>
<dbReference type="PANTHER" id="PTHR43628:SF1">
    <property type="entry name" value="CHITIN SYNTHASE REGULATORY FACTOR 2-RELATED"/>
    <property type="match status" value="1"/>
</dbReference>
<comment type="caution">
    <text evidence="2">The sequence shown here is derived from an EMBL/GenBank/DDBJ whole genome shotgun (WGS) entry which is preliminary data.</text>
</comment>
<evidence type="ECO:0000313" key="3">
    <source>
        <dbReference type="Proteomes" id="UP000005384"/>
    </source>
</evidence>
<feature type="domain" description="Esterase Ig-like N-terminal" evidence="1">
    <location>
        <begin position="8"/>
        <end position="131"/>
    </location>
</feature>
<dbReference type="Pfam" id="PF08238">
    <property type="entry name" value="Sel1"/>
    <property type="match status" value="5"/>
</dbReference>
<gene>
    <name evidence="2" type="ORF">HMPREF9473_00671</name>
</gene>
<dbReference type="HOGENOM" id="CLU_438550_0_0_9"/>
<dbReference type="InterPro" id="IPR029058">
    <property type="entry name" value="AB_hydrolase_fold"/>
</dbReference>
<dbReference type="InterPro" id="IPR006597">
    <property type="entry name" value="Sel1-like"/>
</dbReference>
<dbReference type="SMART" id="SM00671">
    <property type="entry name" value="SEL1"/>
    <property type="match status" value="5"/>
</dbReference>
<organism evidence="2 3">
    <name type="scientific">Hungatella hathewayi WAL-18680</name>
    <dbReference type="NCBI Taxonomy" id="742737"/>
    <lineage>
        <taxon>Bacteria</taxon>
        <taxon>Bacillati</taxon>
        <taxon>Bacillota</taxon>
        <taxon>Clostridia</taxon>
        <taxon>Lachnospirales</taxon>
        <taxon>Lachnospiraceae</taxon>
        <taxon>Hungatella</taxon>
    </lineage>
</organism>